<protein>
    <recommendedName>
        <fullName evidence="7">MADF domain-containing protein</fullName>
    </recommendedName>
</protein>
<evidence type="ECO:0008006" key="7">
    <source>
        <dbReference type="Google" id="ProtNLM"/>
    </source>
</evidence>
<evidence type="ECO:0000313" key="6">
    <source>
        <dbReference type="Proteomes" id="UP001516400"/>
    </source>
</evidence>
<evidence type="ECO:0000259" key="3">
    <source>
        <dbReference type="PROSITE" id="PS51029"/>
    </source>
</evidence>
<dbReference type="PANTHER" id="PTHR12243:SF69">
    <property type="entry name" value="SI:CH73-59F11.3"/>
    <property type="match status" value="1"/>
</dbReference>
<feature type="region of interest" description="Disordered" evidence="2">
    <location>
        <begin position="132"/>
        <end position="154"/>
    </location>
</feature>
<organism evidence="5 6">
    <name type="scientific">Cryptolaemus montrouzieri</name>
    <dbReference type="NCBI Taxonomy" id="559131"/>
    <lineage>
        <taxon>Eukaryota</taxon>
        <taxon>Metazoa</taxon>
        <taxon>Ecdysozoa</taxon>
        <taxon>Arthropoda</taxon>
        <taxon>Hexapoda</taxon>
        <taxon>Insecta</taxon>
        <taxon>Pterygota</taxon>
        <taxon>Neoptera</taxon>
        <taxon>Endopterygota</taxon>
        <taxon>Coleoptera</taxon>
        <taxon>Polyphaga</taxon>
        <taxon>Cucujiformia</taxon>
        <taxon>Coccinelloidea</taxon>
        <taxon>Coccinellidae</taxon>
        <taxon>Scymninae</taxon>
        <taxon>Scymnini</taxon>
        <taxon>Cryptolaemus</taxon>
    </lineage>
</organism>
<dbReference type="Pfam" id="PF02944">
    <property type="entry name" value="BESS"/>
    <property type="match status" value="1"/>
</dbReference>
<dbReference type="Proteomes" id="UP001516400">
    <property type="component" value="Unassembled WGS sequence"/>
</dbReference>
<dbReference type="AlphaFoldDB" id="A0ABD2P1J5"/>
<keyword evidence="6" id="KW-1185">Reference proteome</keyword>
<dbReference type="InterPro" id="IPR004210">
    <property type="entry name" value="BESS_motif"/>
</dbReference>
<dbReference type="InterPro" id="IPR006578">
    <property type="entry name" value="MADF-dom"/>
</dbReference>
<feature type="compositionally biased region" description="Polar residues" evidence="2">
    <location>
        <begin position="143"/>
        <end position="154"/>
    </location>
</feature>
<evidence type="ECO:0000313" key="5">
    <source>
        <dbReference type="EMBL" id="KAL3284827.1"/>
    </source>
</evidence>
<evidence type="ECO:0000259" key="4">
    <source>
        <dbReference type="PROSITE" id="PS51031"/>
    </source>
</evidence>
<dbReference type="EMBL" id="JABFTP020000165">
    <property type="protein sequence ID" value="KAL3284827.1"/>
    <property type="molecule type" value="Genomic_DNA"/>
</dbReference>
<dbReference type="PANTHER" id="PTHR12243">
    <property type="entry name" value="MADF DOMAIN TRANSCRIPTION FACTOR"/>
    <property type="match status" value="1"/>
</dbReference>
<dbReference type="SMART" id="SM00595">
    <property type="entry name" value="MADF"/>
    <property type="match status" value="1"/>
</dbReference>
<dbReference type="PROSITE" id="PS51029">
    <property type="entry name" value="MADF"/>
    <property type="match status" value="1"/>
</dbReference>
<comment type="subcellular location">
    <subcellularLocation>
        <location evidence="1">Nucleus</location>
    </subcellularLocation>
</comment>
<dbReference type="Pfam" id="PF10545">
    <property type="entry name" value="MADF_DNA_bdg"/>
    <property type="match status" value="1"/>
</dbReference>
<evidence type="ECO:0000256" key="2">
    <source>
        <dbReference type="SAM" id="MobiDB-lite"/>
    </source>
</evidence>
<sequence length="268" mass="31009">MVLLFVSIMDIDSLISAVLVRPSLWDRRLKSHSNRSMVQNLWEEVSKEMGVNEIVARKKWKYLRDQFSVEFGKIPKSRSGEPAPNYTVKWPYFDSLLFLRDVVKPRTSGRNRTKTAVTTEVEEEMNNVRDEISIQGPDLDSDTLPNDDSITSGTSSVKTEYLEIDYNHSLTTQRKRKYDINSWNEEDENIGQPELQYLQEKSNKRSRESDEDDHSSFFKSLLPYVRKIPPNRILSFRGRVQQIVDEYAFGLSSIYITAAQVSPHSSST</sequence>
<dbReference type="InterPro" id="IPR039353">
    <property type="entry name" value="TF_Adf1"/>
</dbReference>
<name>A0ABD2P1J5_9CUCU</name>
<reference evidence="5 6" key="1">
    <citation type="journal article" date="2021" name="BMC Biol.">
        <title>Horizontally acquired antibacterial genes associated with adaptive radiation of ladybird beetles.</title>
        <authorList>
            <person name="Li H.S."/>
            <person name="Tang X.F."/>
            <person name="Huang Y.H."/>
            <person name="Xu Z.Y."/>
            <person name="Chen M.L."/>
            <person name="Du X.Y."/>
            <person name="Qiu B.Y."/>
            <person name="Chen P.T."/>
            <person name="Zhang W."/>
            <person name="Slipinski A."/>
            <person name="Escalona H.E."/>
            <person name="Waterhouse R.M."/>
            <person name="Zwick A."/>
            <person name="Pang H."/>
        </authorList>
    </citation>
    <scope>NUCLEOTIDE SEQUENCE [LARGE SCALE GENOMIC DNA]</scope>
    <source>
        <strain evidence="5">SYSU2018</strain>
    </source>
</reference>
<proteinExistence type="predicted"/>
<comment type="caution">
    <text evidence="5">The sequence shown here is derived from an EMBL/GenBank/DDBJ whole genome shotgun (WGS) entry which is preliminary data.</text>
</comment>
<evidence type="ECO:0000256" key="1">
    <source>
        <dbReference type="PROSITE-ProRule" id="PRU00371"/>
    </source>
</evidence>
<accession>A0ABD2P1J5</accession>
<dbReference type="GO" id="GO:0005634">
    <property type="term" value="C:nucleus"/>
    <property type="evidence" value="ECO:0007669"/>
    <property type="project" value="UniProtKB-SubCell"/>
</dbReference>
<keyword evidence="1" id="KW-0539">Nucleus</keyword>
<dbReference type="PROSITE" id="PS51031">
    <property type="entry name" value="BESS"/>
    <property type="match status" value="1"/>
</dbReference>
<gene>
    <name evidence="5" type="ORF">HHI36_018966</name>
</gene>
<feature type="domain" description="BESS" evidence="4">
    <location>
        <begin position="211"/>
        <end position="250"/>
    </location>
</feature>
<feature type="domain" description="MADF" evidence="3">
    <location>
        <begin position="13"/>
        <end position="104"/>
    </location>
</feature>